<evidence type="ECO:0000256" key="2">
    <source>
        <dbReference type="ARBA" id="ARBA00022692"/>
    </source>
</evidence>
<name>A0A7I8BQW6_9BURK</name>
<gene>
    <name evidence="6" type="ORF">PPGU16_39520</name>
</gene>
<dbReference type="KEGG" id="plad:PPGU16_39520"/>
<feature type="transmembrane region" description="Helical" evidence="5">
    <location>
        <begin position="46"/>
        <end position="64"/>
    </location>
</feature>
<reference evidence="6 7" key="1">
    <citation type="journal article" date="2020" name="Genes (Basel)">
        <title>Genomic Comparison of Insect Gut Symbionts from Divergent Burkholderia Subclades.</title>
        <authorList>
            <person name="Takeshita K."/>
            <person name="Kikuchi Y."/>
        </authorList>
    </citation>
    <scope>NUCLEOTIDE SEQUENCE [LARGE SCALE GENOMIC DNA]</scope>
    <source>
        <strain evidence="6 7">PGU16</strain>
    </source>
</reference>
<evidence type="ECO:0000256" key="1">
    <source>
        <dbReference type="ARBA" id="ARBA00022475"/>
    </source>
</evidence>
<evidence type="ECO:0000313" key="7">
    <source>
        <dbReference type="Proteomes" id="UP000510888"/>
    </source>
</evidence>
<keyword evidence="7" id="KW-1185">Reference proteome</keyword>
<keyword evidence="4 5" id="KW-0472">Membrane</keyword>
<dbReference type="Proteomes" id="UP000510888">
    <property type="component" value="Chromosome 2"/>
</dbReference>
<keyword evidence="2 5" id="KW-0812">Transmembrane</keyword>
<evidence type="ECO:0000256" key="5">
    <source>
        <dbReference type="SAM" id="Phobius"/>
    </source>
</evidence>
<dbReference type="RefSeq" id="WP_180724522.1">
    <property type="nucleotide sequence ID" value="NZ_AP023175.1"/>
</dbReference>
<evidence type="ECO:0008006" key="8">
    <source>
        <dbReference type="Google" id="ProtNLM"/>
    </source>
</evidence>
<proteinExistence type="predicted"/>
<dbReference type="AlphaFoldDB" id="A0A7I8BQW6"/>
<evidence type="ECO:0000313" key="6">
    <source>
        <dbReference type="EMBL" id="BCF90885.1"/>
    </source>
</evidence>
<evidence type="ECO:0000256" key="3">
    <source>
        <dbReference type="ARBA" id="ARBA00022989"/>
    </source>
</evidence>
<organism evidence="6 7">
    <name type="scientific">Paraburkholderia largidicola</name>
    <dbReference type="NCBI Taxonomy" id="3014751"/>
    <lineage>
        <taxon>Bacteria</taxon>
        <taxon>Pseudomonadati</taxon>
        <taxon>Pseudomonadota</taxon>
        <taxon>Betaproteobacteria</taxon>
        <taxon>Burkholderiales</taxon>
        <taxon>Burkholderiaceae</taxon>
        <taxon>Paraburkholderia</taxon>
    </lineage>
</organism>
<feature type="transmembrane region" description="Helical" evidence="5">
    <location>
        <begin position="12"/>
        <end position="34"/>
    </location>
</feature>
<keyword evidence="3 5" id="KW-1133">Transmembrane helix</keyword>
<dbReference type="InterPro" id="IPR012451">
    <property type="entry name" value="DUF1656"/>
</dbReference>
<dbReference type="EMBL" id="AP023175">
    <property type="protein sequence ID" value="BCF90885.1"/>
    <property type="molecule type" value="Genomic_DNA"/>
</dbReference>
<protein>
    <recommendedName>
        <fullName evidence="8">DUF1656 domain-containing protein</fullName>
    </recommendedName>
</protein>
<accession>A0A7I8BQW6</accession>
<dbReference type="Pfam" id="PF07869">
    <property type="entry name" value="DUF1656"/>
    <property type="match status" value="1"/>
</dbReference>
<keyword evidence="1" id="KW-1003">Cell membrane</keyword>
<sequence length="67" mass="7324">MPVEVELFGFFAPTLLLVLMATAAVFVVLDLLLARAGAYRYAWHPGLFRVALFAVLFCGAALVIHET</sequence>
<evidence type="ECO:0000256" key="4">
    <source>
        <dbReference type="ARBA" id="ARBA00023136"/>
    </source>
</evidence>